<proteinExistence type="predicted"/>
<evidence type="ECO:0000313" key="1">
    <source>
        <dbReference type="EMBL" id="KAG5459155.1"/>
    </source>
</evidence>
<dbReference type="EMBL" id="JAEFCI010007284">
    <property type="protein sequence ID" value="KAG5459155.1"/>
    <property type="molecule type" value="Genomic_DNA"/>
</dbReference>
<sequence length="201" mass="20962">MTVNTPFFISPARSGGHAEGVAIAGKLTRVEDGKVGSAEVFELLLGRADEHVAHEQGVVGAGANDADLEAVRLLGAGKAVEDVETVAGVEVVDGTLAVDHEGVFVELGVHRAPPHVVTRHAVLHDSLVAGTPAGLVARGGDQSAGRGEEGARLVPQSVLVKDGDGLAPRQELFRTRPSTNNELAAARRRHLTAFRWTVSLL</sequence>
<dbReference type="Proteomes" id="UP000673691">
    <property type="component" value="Unassembled WGS sequence"/>
</dbReference>
<dbReference type="AlphaFoldDB" id="A0A8H8DI38"/>
<reference evidence="1 2" key="1">
    <citation type="journal article" name="Sci. Rep.">
        <title>Genome-scale phylogenetic analyses confirm Olpidium as the closest living zoosporic fungus to the non-flagellated, terrestrial fungi.</title>
        <authorList>
            <person name="Chang Y."/>
            <person name="Rochon D."/>
            <person name="Sekimoto S."/>
            <person name="Wang Y."/>
            <person name="Chovatia M."/>
            <person name="Sandor L."/>
            <person name="Salamov A."/>
            <person name="Grigoriev I.V."/>
            <person name="Stajich J.E."/>
            <person name="Spatafora J.W."/>
        </authorList>
    </citation>
    <scope>NUCLEOTIDE SEQUENCE [LARGE SCALE GENOMIC DNA]</scope>
    <source>
        <strain evidence="1">S191</strain>
    </source>
</reference>
<evidence type="ECO:0000313" key="2">
    <source>
        <dbReference type="Proteomes" id="UP000673691"/>
    </source>
</evidence>
<accession>A0A8H8DI38</accession>
<keyword evidence="2" id="KW-1185">Reference proteome</keyword>
<gene>
    <name evidence="1" type="ORF">BJ554DRAFT_478</name>
</gene>
<name>A0A8H8DI38_9FUNG</name>
<organism evidence="1 2">
    <name type="scientific">Olpidium bornovanus</name>
    <dbReference type="NCBI Taxonomy" id="278681"/>
    <lineage>
        <taxon>Eukaryota</taxon>
        <taxon>Fungi</taxon>
        <taxon>Fungi incertae sedis</taxon>
        <taxon>Olpidiomycota</taxon>
        <taxon>Olpidiomycotina</taxon>
        <taxon>Olpidiomycetes</taxon>
        <taxon>Olpidiales</taxon>
        <taxon>Olpidiaceae</taxon>
        <taxon>Olpidium</taxon>
    </lineage>
</organism>
<comment type="caution">
    <text evidence="1">The sequence shown here is derived from an EMBL/GenBank/DDBJ whole genome shotgun (WGS) entry which is preliminary data.</text>
</comment>
<protein>
    <submittedName>
        <fullName evidence="1">Uncharacterized protein</fullName>
    </submittedName>
</protein>